<accession>A0A7J5BYJ8</accession>
<dbReference type="Proteomes" id="UP000467240">
    <property type="component" value="Unassembled WGS sequence"/>
</dbReference>
<evidence type="ECO:0000256" key="1">
    <source>
        <dbReference type="ARBA" id="ARBA00022630"/>
    </source>
</evidence>
<dbReference type="RefSeq" id="WP_158039925.1">
    <property type="nucleotide sequence ID" value="NZ_JACCFV010000001.1"/>
</dbReference>
<evidence type="ECO:0000313" key="6">
    <source>
        <dbReference type="EMBL" id="KAB1659425.1"/>
    </source>
</evidence>
<dbReference type="Pfam" id="PF00296">
    <property type="entry name" value="Bac_luciferase"/>
    <property type="match status" value="1"/>
</dbReference>
<keyword evidence="2" id="KW-0288">FMN</keyword>
<dbReference type="InterPro" id="IPR011251">
    <property type="entry name" value="Luciferase-like_dom"/>
</dbReference>
<dbReference type="AlphaFoldDB" id="A0A7J5BYJ8"/>
<evidence type="ECO:0000259" key="5">
    <source>
        <dbReference type="Pfam" id="PF00296"/>
    </source>
</evidence>
<evidence type="ECO:0000256" key="4">
    <source>
        <dbReference type="ARBA" id="ARBA00023033"/>
    </source>
</evidence>
<keyword evidence="7" id="KW-1185">Reference proteome</keyword>
<evidence type="ECO:0000313" key="7">
    <source>
        <dbReference type="Proteomes" id="UP000467240"/>
    </source>
</evidence>
<dbReference type="OrthoDB" id="3265338at2"/>
<gene>
    <name evidence="6" type="ORF">F8O01_05690</name>
</gene>
<dbReference type="SUPFAM" id="SSF51679">
    <property type="entry name" value="Bacterial luciferase-like"/>
    <property type="match status" value="1"/>
</dbReference>
<dbReference type="InterPro" id="IPR051260">
    <property type="entry name" value="Diverse_substr_monoxygenases"/>
</dbReference>
<name>A0A7J5BYJ8_9MICO</name>
<keyword evidence="1" id="KW-0285">Flavoprotein</keyword>
<protein>
    <submittedName>
        <fullName evidence="6">LLM class flavin-dependent oxidoreductase</fullName>
    </submittedName>
</protein>
<dbReference type="InterPro" id="IPR036661">
    <property type="entry name" value="Luciferase-like_sf"/>
</dbReference>
<evidence type="ECO:0000256" key="2">
    <source>
        <dbReference type="ARBA" id="ARBA00022643"/>
    </source>
</evidence>
<dbReference type="Gene3D" id="3.20.20.30">
    <property type="entry name" value="Luciferase-like domain"/>
    <property type="match status" value="1"/>
</dbReference>
<dbReference type="GO" id="GO:0004497">
    <property type="term" value="F:monooxygenase activity"/>
    <property type="evidence" value="ECO:0007669"/>
    <property type="project" value="UniProtKB-KW"/>
</dbReference>
<sequence length="360" mass="37603">MSRPFTVGIHIDGAGSHPAAWRDAGGDPLQFLGAAHARSVLARTEQAGLAYATLAGSHLPPATAPGLPARIDAVQFAAFGGPATGRLGLVPEVPVTYVEPFHTATQLASVDHAATGRSGWLVSTENSPEAARQYGREALDAAALAEETADVVRVVRRLLDSWEDDAVIRDLPTGRYIDRTKLHYVDFTGREFTVKGPAITPRPPQGQVPVFAHADAASGVDVDVVLVPAGEGLAERAEAARATGASVVVADLEILLDGRGERAVARAARLDELAPWEPGATRRLVGTAAELVDVIHELATHVDGVRLVPASLAQDLDELRFAVLPALADAGLLATDPHPTLRGALGLPRAENAFAAAGRN</sequence>
<feature type="domain" description="Luciferase-like" evidence="5">
    <location>
        <begin position="33"/>
        <end position="214"/>
    </location>
</feature>
<proteinExistence type="predicted"/>
<evidence type="ECO:0000256" key="3">
    <source>
        <dbReference type="ARBA" id="ARBA00023002"/>
    </source>
</evidence>
<reference evidence="6 7" key="1">
    <citation type="submission" date="2019-09" db="EMBL/GenBank/DDBJ databases">
        <title>Phylogeny of genus Pseudoclavibacter and closely related genus.</title>
        <authorList>
            <person name="Li Y."/>
        </authorList>
    </citation>
    <scope>NUCLEOTIDE SEQUENCE [LARGE SCALE GENOMIC DNA]</scope>
    <source>
        <strain evidence="6 7">DSM 23821</strain>
    </source>
</reference>
<comment type="caution">
    <text evidence="6">The sequence shown here is derived from an EMBL/GenBank/DDBJ whole genome shotgun (WGS) entry which is preliminary data.</text>
</comment>
<dbReference type="EMBL" id="WBJZ01000006">
    <property type="protein sequence ID" value="KAB1659425.1"/>
    <property type="molecule type" value="Genomic_DNA"/>
</dbReference>
<keyword evidence="3" id="KW-0560">Oxidoreductase</keyword>
<dbReference type="GO" id="GO:0016705">
    <property type="term" value="F:oxidoreductase activity, acting on paired donors, with incorporation or reduction of molecular oxygen"/>
    <property type="evidence" value="ECO:0007669"/>
    <property type="project" value="InterPro"/>
</dbReference>
<keyword evidence="4" id="KW-0503">Monooxygenase</keyword>
<organism evidence="6 7">
    <name type="scientific">Pseudoclavibacter chungangensis</name>
    <dbReference type="NCBI Taxonomy" id="587635"/>
    <lineage>
        <taxon>Bacteria</taxon>
        <taxon>Bacillati</taxon>
        <taxon>Actinomycetota</taxon>
        <taxon>Actinomycetes</taxon>
        <taxon>Micrococcales</taxon>
        <taxon>Microbacteriaceae</taxon>
        <taxon>Pseudoclavibacter</taxon>
    </lineage>
</organism>
<dbReference type="PANTHER" id="PTHR30011">
    <property type="entry name" value="ALKANESULFONATE MONOOXYGENASE-RELATED"/>
    <property type="match status" value="1"/>
</dbReference>
<dbReference type="PANTHER" id="PTHR30011:SF16">
    <property type="entry name" value="C2H2 FINGER DOMAIN TRANSCRIPTION FACTOR (EUROFUNG)-RELATED"/>
    <property type="match status" value="1"/>
</dbReference>